<evidence type="ECO:0000313" key="7">
    <source>
        <dbReference type="EMBL" id="PTQ51002.1"/>
    </source>
</evidence>
<feature type="binding site" evidence="4">
    <location>
        <begin position="161"/>
        <end position="164"/>
    </location>
    <ligand>
        <name>FAD</name>
        <dbReference type="ChEBI" id="CHEBI:57692"/>
    </ligand>
</feature>
<dbReference type="PIRSF" id="PIRSF000331">
    <property type="entry name" value="HpaA_HpaB"/>
    <property type="match status" value="1"/>
</dbReference>
<dbReference type="Pfam" id="PF03241">
    <property type="entry name" value="HpaB"/>
    <property type="match status" value="1"/>
</dbReference>
<dbReference type="InterPro" id="IPR024719">
    <property type="entry name" value="HpaB/PvcC/4-BUDH_C"/>
</dbReference>
<protein>
    <submittedName>
        <fullName evidence="7">4-hydroxyphenylacetate 3-monooxygenase</fullName>
    </submittedName>
</protein>
<dbReference type="Pfam" id="PF11794">
    <property type="entry name" value="HpaB_N"/>
    <property type="match status" value="1"/>
</dbReference>
<keyword evidence="3" id="KW-0560">Oxidoreductase</keyword>
<dbReference type="GO" id="GO:0016627">
    <property type="term" value="F:oxidoreductase activity, acting on the CH-CH group of donors"/>
    <property type="evidence" value="ECO:0007669"/>
    <property type="project" value="InterPro"/>
</dbReference>
<evidence type="ECO:0000256" key="2">
    <source>
        <dbReference type="ARBA" id="ARBA00022827"/>
    </source>
</evidence>
<evidence type="ECO:0000313" key="8">
    <source>
        <dbReference type="Proteomes" id="UP000244180"/>
    </source>
</evidence>
<dbReference type="InterPro" id="IPR046373">
    <property type="entry name" value="Acyl-CoA_Oxase/DH_mid-dom_sf"/>
</dbReference>
<proteinExistence type="predicted"/>
<feature type="binding site" evidence="4">
    <location>
        <position position="198"/>
    </location>
    <ligand>
        <name>FAD</name>
        <dbReference type="ChEBI" id="CHEBI:57692"/>
    </ligand>
</feature>
<dbReference type="Gene3D" id="2.40.110.10">
    <property type="entry name" value="Butyryl-CoA Dehydrogenase, subunit A, domain 2"/>
    <property type="match status" value="1"/>
</dbReference>
<keyword evidence="7" id="KW-0503">Monooxygenase</keyword>
<dbReference type="SUPFAM" id="SSF47203">
    <property type="entry name" value="Acyl-CoA dehydrogenase C-terminal domain-like"/>
    <property type="match status" value="1"/>
</dbReference>
<reference evidence="7 8" key="1">
    <citation type="submission" date="2017-08" db="EMBL/GenBank/DDBJ databases">
        <title>Burning lignite coal seam in the remote Altai Mountains harbors a hydrogen-driven thermophilic microbial community.</title>
        <authorList>
            <person name="Kadnikov V.V."/>
            <person name="Mardanov A.V."/>
            <person name="Ivasenko D."/>
            <person name="Beletsky A.V."/>
            <person name="Karnachuk O.V."/>
            <person name="Ravin N.V."/>
        </authorList>
    </citation>
    <scope>NUCLEOTIDE SEQUENCE [LARGE SCALE GENOMIC DNA]</scope>
    <source>
        <strain evidence="7">AL33</strain>
    </source>
</reference>
<dbReference type="InterPro" id="IPR004925">
    <property type="entry name" value="HpaB/PvcC/4-BUDH"/>
</dbReference>
<dbReference type="GO" id="GO:0004497">
    <property type="term" value="F:monooxygenase activity"/>
    <property type="evidence" value="ECO:0007669"/>
    <property type="project" value="UniProtKB-KW"/>
</dbReference>
<dbReference type="InterPro" id="IPR009100">
    <property type="entry name" value="AcylCoA_DH/oxidase_NM_dom_sf"/>
</dbReference>
<evidence type="ECO:0000256" key="1">
    <source>
        <dbReference type="ARBA" id="ARBA00022630"/>
    </source>
</evidence>
<name>A0A2T5G4B1_HYDSH</name>
<evidence type="ECO:0000259" key="5">
    <source>
        <dbReference type="Pfam" id="PF03241"/>
    </source>
</evidence>
<sequence>MRKTIEGESAMGARKGIDYIQRLKEHPPETWIGKEKVTDPTAHPLIRPAVEATARLYDVQWAEEHASYMLHRSPDTGELVGTSFLVPRSKEDLYKRRLQSLIWAQQTFGLMGRSPDFLNAMLTVWYINRDFFGPYAENVKKYYEYVRDNDLFLTHVLIDPQVDRSKPPSEQPDEYTYLGVVRETDGGIIVRGAKMLATSGPYADEVLVWPFHLRKPTEKDYKYAISFAVPLDTPGLRLIAREPYTRSSTLDHPLAARFDELDAVAVFDDVFVPWERVFIYQDVERVNTIWKVNSNAFTGHQTSIRLLVKLQFLAGLLMKGTEMVQTNQFPHVQDMIGEVTTYIELVRAAIIASEATAEPNADGIYMPNVVPLYAVRNSGNRWYPRVIEIMHLVFAGGLMYQPSSFDVFDSPIADDIRKYYRGATVSAEEKIRLFKLAQDLAISDFGSRHVLYERFYAGDPMFLRIQTQYSAYDKREALALVERALALYREEEAAKAEKPEAKEMKI</sequence>
<evidence type="ECO:0000259" key="6">
    <source>
        <dbReference type="Pfam" id="PF11794"/>
    </source>
</evidence>
<dbReference type="SUPFAM" id="SSF56645">
    <property type="entry name" value="Acyl-CoA dehydrogenase NM domain-like"/>
    <property type="match status" value="1"/>
</dbReference>
<evidence type="ECO:0000256" key="3">
    <source>
        <dbReference type="ARBA" id="ARBA00023002"/>
    </source>
</evidence>
<dbReference type="PANTHER" id="PTHR36117:SF3">
    <property type="entry name" value="4-HYDROXYPHENYLACETATE 3-MONOOXYGENASE-RELATED"/>
    <property type="match status" value="1"/>
</dbReference>
<dbReference type="InterPro" id="IPR024674">
    <property type="entry name" value="HpaB/PvcC/4-BUDH_N"/>
</dbReference>
<accession>A0A2T5G4B1</accession>
<feature type="domain" description="HpaB/PvcC/4-BUDH N-terminal" evidence="6">
    <location>
        <begin position="16"/>
        <end position="279"/>
    </location>
</feature>
<organism evidence="7 8">
    <name type="scientific">Hydrogenibacillus schlegelii</name>
    <name type="common">Bacillus schlegelii</name>
    <dbReference type="NCBI Taxonomy" id="1484"/>
    <lineage>
        <taxon>Bacteria</taxon>
        <taxon>Bacillati</taxon>
        <taxon>Bacillota</taxon>
        <taxon>Bacilli</taxon>
        <taxon>Bacillales</taxon>
        <taxon>Bacillales Family X. Incertae Sedis</taxon>
        <taxon>Hydrogenibacillus</taxon>
    </lineage>
</organism>
<keyword evidence="2 4" id="KW-0274">FAD</keyword>
<dbReference type="InterPro" id="IPR036250">
    <property type="entry name" value="AcylCo_DH-like_C"/>
</dbReference>
<feature type="binding site" evidence="4">
    <location>
        <begin position="155"/>
        <end position="157"/>
    </location>
    <ligand>
        <name>FAD</name>
        <dbReference type="ChEBI" id="CHEBI:57692"/>
    </ligand>
</feature>
<comment type="caution">
    <text evidence="7">The sequence shown here is derived from an EMBL/GenBank/DDBJ whole genome shotgun (WGS) entry which is preliminary data.</text>
</comment>
<dbReference type="Gene3D" id="1.10.3140.10">
    <property type="entry name" value="4-hydroxybutyryl-coa dehydratase, domain 1"/>
    <property type="match status" value="1"/>
</dbReference>
<dbReference type="EMBL" id="PEBV01000059">
    <property type="protein sequence ID" value="PTQ51002.1"/>
    <property type="molecule type" value="Genomic_DNA"/>
</dbReference>
<dbReference type="Proteomes" id="UP000244180">
    <property type="component" value="Unassembled WGS sequence"/>
</dbReference>
<dbReference type="Gene3D" id="1.20.140.10">
    <property type="entry name" value="Butyryl-CoA Dehydrogenase, subunit A, domain 3"/>
    <property type="match status" value="1"/>
</dbReference>
<dbReference type="AlphaFoldDB" id="A0A2T5G4B1"/>
<evidence type="ECO:0000256" key="4">
    <source>
        <dbReference type="PIRSR" id="PIRSR000331-2"/>
    </source>
</evidence>
<gene>
    <name evidence="7" type="ORF">HSCHL_1964</name>
</gene>
<keyword evidence="1" id="KW-0285">Flavoprotein</keyword>
<dbReference type="PANTHER" id="PTHR36117">
    <property type="entry name" value="4-HYDROXYPHENYLACETATE 3-MONOOXYGENASE-RELATED"/>
    <property type="match status" value="1"/>
</dbReference>
<feature type="domain" description="HpaB/PvcC/4-BUDH C-terminal" evidence="5">
    <location>
        <begin position="289"/>
        <end position="485"/>
    </location>
</feature>